<sequence>MQTASQHHCNWQWTKSCINHPSVRPLSSMPARTSPSIVPRKKQRVVKSKLAASAAKKEYRQTKRAKKSQMRQADEQPQVEDFLMKFVPAQHPIIPEGPALSRGEMAALDVELNSRPFQALDKPEALQDDIDFVEGVLDDINLHLTLESYPFQPLEYPTAIHGEVQFIEEALHDIDLGEDPPFLMIQSNMRFKYGLHAETL</sequence>
<dbReference type="EMBL" id="KI913229">
    <property type="protein sequence ID" value="ETV65604.1"/>
    <property type="molecule type" value="Genomic_DNA"/>
</dbReference>
<evidence type="ECO:0000256" key="1">
    <source>
        <dbReference type="SAM" id="MobiDB-lite"/>
    </source>
</evidence>
<dbReference type="AlphaFoldDB" id="W4FFG0"/>
<protein>
    <submittedName>
        <fullName evidence="2">Uncharacterized protein</fullName>
    </submittedName>
</protein>
<dbReference type="VEuPathDB" id="FungiDB:H257_17713"/>
<dbReference type="RefSeq" id="XP_009844901.1">
    <property type="nucleotide sequence ID" value="XM_009846599.1"/>
</dbReference>
<gene>
    <name evidence="2" type="ORF">H257_17713</name>
</gene>
<name>W4FFG0_APHAT</name>
<dbReference type="GeneID" id="20819709"/>
<evidence type="ECO:0000313" key="2">
    <source>
        <dbReference type="EMBL" id="ETV65604.1"/>
    </source>
</evidence>
<reference evidence="2" key="1">
    <citation type="submission" date="2013-12" db="EMBL/GenBank/DDBJ databases">
        <title>The Genome Sequence of Aphanomyces astaci APO3.</title>
        <authorList>
            <consortium name="The Broad Institute Genomics Platform"/>
            <person name="Russ C."/>
            <person name="Tyler B."/>
            <person name="van West P."/>
            <person name="Dieguez-Uribeondo J."/>
            <person name="Young S.K."/>
            <person name="Zeng Q."/>
            <person name="Gargeya S."/>
            <person name="Fitzgerald M."/>
            <person name="Abouelleil A."/>
            <person name="Alvarado L."/>
            <person name="Chapman S.B."/>
            <person name="Gainer-Dewar J."/>
            <person name="Goldberg J."/>
            <person name="Griggs A."/>
            <person name="Gujja S."/>
            <person name="Hansen M."/>
            <person name="Howarth C."/>
            <person name="Imamovic A."/>
            <person name="Ireland A."/>
            <person name="Larimer J."/>
            <person name="McCowan C."/>
            <person name="Murphy C."/>
            <person name="Pearson M."/>
            <person name="Poon T.W."/>
            <person name="Priest M."/>
            <person name="Roberts A."/>
            <person name="Saif S."/>
            <person name="Shea T."/>
            <person name="Sykes S."/>
            <person name="Wortman J."/>
            <person name="Nusbaum C."/>
            <person name="Birren B."/>
        </authorList>
    </citation>
    <scope>NUCLEOTIDE SEQUENCE [LARGE SCALE GENOMIC DNA]</scope>
    <source>
        <strain evidence="2">APO3</strain>
    </source>
</reference>
<organism evidence="2">
    <name type="scientific">Aphanomyces astaci</name>
    <name type="common">Crayfish plague agent</name>
    <dbReference type="NCBI Taxonomy" id="112090"/>
    <lineage>
        <taxon>Eukaryota</taxon>
        <taxon>Sar</taxon>
        <taxon>Stramenopiles</taxon>
        <taxon>Oomycota</taxon>
        <taxon>Saprolegniomycetes</taxon>
        <taxon>Saprolegniales</taxon>
        <taxon>Verrucalvaceae</taxon>
        <taxon>Aphanomyces</taxon>
    </lineage>
</organism>
<proteinExistence type="predicted"/>
<accession>W4FFG0</accession>
<feature type="region of interest" description="Disordered" evidence="1">
    <location>
        <begin position="52"/>
        <end position="76"/>
    </location>
</feature>